<dbReference type="SUPFAM" id="SSF56112">
    <property type="entry name" value="Protein kinase-like (PK-like)"/>
    <property type="match status" value="1"/>
</dbReference>
<evidence type="ECO:0000313" key="5">
    <source>
        <dbReference type="Proteomes" id="UP000198771"/>
    </source>
</evidence>
<evidence type="ECO:0000256" key="2">
    <source>
        <dbReference type="SAM" id="Phobius"/>
    </source>
</evidence>
<dbReference type="PANTHER" id="PTHR10566">
    <property type="entry name" value="CHAPERONE-ACTIVITY OF BC1 COMPLEX CABC1 -RELATED"/>
    <property type="match status" value="1"/>
</dbReference>
<proteinExistence type="inferred from homology"/>
<keyword evidence="5" id="KW-1185">Reference proteome</keyword>
<gene>
    <name evidence="4" type="ORF">SAMN05660653_02297</name>
</gene>
<dbReference type="PANTHER" id="PTHR10566:SF113">
    <property type="entry name" value="PROTEIN ACTIVITY OF BC1 COMPLEX KINASE 7, CHLOROPLASTIC"/>
    <property type="match status" value="1"/>
</dbReference>
<dbReference type="Pfam" id="PF03109">
    <property type="entry name" value="ABC1"/>
    <property type="match status" value="1"/>
</dbReference>
<evidence type="ECO:0000256" key="1">
    <source>
        <dbReference type="ARBA" id="ARBA00009670"/>
    </source>
</evidence>
<dbReference type="Proteomes" id="UP000198771">
    <property type="component" value="Unassembled WGS sequence"/>
</dbReference>
<reference evidence="4 5" key="1">
    <citation type="submission" date="2016-10" db="EMBL/GenBank/DDBJ databases">
        <authorList>
            <person name="de Groot N.N."/>
        </authorList>
    </citation>
    <scope>NUCLEOTIDE SEQUENCE [LARGE SCALE GENOMIC DNA]</scope>
    <source>
        <strain evidence="4 5">ASO4-2</strain>
    </source>
</reference>
<comment type="similarity">
    <text evidence="1">Belongs to the protein kinase superfamily. ADCK protein kinase family.</text>
</comment>
<keyword evidence="4" id="KW-0830">Ubiquinone</keyword>
<dbReference type="STRING" id="617002.SAMN05660653_02297"/>
<feature type="domain" description="ABC1 atypical kinase-like" evidence="3">
    <location>
        <begin position="98"/>
        <end position="340"/>
    </location>
</feature>
<name>A0A1G6DPV3_9BACT</name>
<dbReference type="EMBL" id="FMXO01000013">
    <property type="protein sequence ID" value="SDB47168.1"/>
    <property type="molecule type" value="Genomic_DNA"/>
</dbReference>
<keyword evidence="2" id="KW-0812">Transmembrane</keyword>
<keyword evidence="2" id="KW-0472">Membrane</keyword>
<feature type="transmembrane region" description="Helical" evidence="2">
    <location>
        <begin position="500"/>
        <end position="518"/>
    </location>
</feature>
<protein>
    <submittedName>
        <fullName evidence="4">Ubiquinone biosynthesis protein</fullName>
    </submittedName>
</protein>
<evidence type="ECO:0000259" key="3">
    <source>
        <dbReference type="Pfam" id="PF03109"/>
    </source>
</evidence>
<dbReference type="InterPro" id="IPR050154">
    <property type="entry name" value="UbiB_kinase"/>
</dbReference>
<dbReference type="AlphaFoldDB" id="A0A1G6DPV3"/>
<accession>A0A1G6DPV3</accession>
<evidence type="ECO:0000313" key="4">
    <source>
        <dbReference type="EMBL" id="SDB47168.1"/>
    </source>
</evidence>
<dbReference type="InterPro" id="IPR004147">
    <property type="entry name" value="ABC1_dom"/>
</dbReference>
<dbReference type="InterPro" id="IPR011009">
    <property type="entry name" value="Kinase-like_dom_sf"/>
</dbReference>
<organism evidence="4 5">
    <name type="scientific">Desulfonatronum thiosulfatophilum</name>
    <dbReference type="NCBI Taxonomy" id="617002"/>
    <lineage>
        <taxon>Bacteria</taxon>
        <taxon>Pseudomonadati</taxon>
        <taxon>Thermodesulfobacteriota</taxon>
        <taxon>Desulfovibrionia</taxon>
        <taxon>Desulfovibrionales</taxon>
        <taxon>Desulfonatronaceae</taxon>
        <taxon>Desulfonatronum</taxon>
    </lineage>
</organism>
<sequence>MSMNHSLHAGRLTATSRFAVIAGKLIKYGFGSLLAQLGVSRFPWNCRRACTLSKDMTPSARLRRVIEELGPAPVKIGQLLSMRPDLIPLELCDELKGLQEDVRRERFEDVRAVVEEAYGTALENLFIEFEAEPVAAASLSQVHRARRKDTGALVAVKVQRPGIRKILAADLEIMAFLAGLANERIISLRTARLPDIVAEVHKSILRELDFTNEARSMLLFNQIFAEEPRVFAPDVHPDLARESVLVMSFVQGRRLDMFHGDPETRRDLALLGLNATVRQMLEYGFFHADPHLGNLKIVDEDKICFFDFGMCGRLTPDMRSALVDYIVALAKNDPTRVAQVAMDMAVSVPPLMDEQRFEADVMFILEGMHVPLGEVNLGRFLLDLTNLCRDYGIFLRSDYILMARALLSIEAAGRVVDPDFDSLEALRPVAARYSLRRMVPGLSDKTLLDNLEQRMDELVNLPRRITKLLDTAVAGKLSVELHQSDFGHFPDQLRLIGNRLGGALITAALIIGSTLVYISDVGPHWNGVPALGVAGFSVSGLLGVFLAWKMFRGT</sequence>
<keyword evidence="2" id="KW-1133">Transmembrane helix</keyword>
<feature type="transmembrane region" description="Helical" evidence="2">
    <location>
        <begin position="530"/>
        <end position="548"/>
    </location>
</feature>
<dbReference type="CDD" id="cd05121">
    <property type="entry name" value="ABC1_ADCK3-like"/>
    <property type="match status" value="1"/>
</dbReference>